<feature type="transmembrane region" description="Helical" evidence="1">
    <location>
        <begin position="148"/>
        <end position="170"/>
    </location>
</feature>
<gene>
    <name evidence="3" type="ORF">M5X19_20970</name>
</gene>
<proteinExistence type="predicted"/>
<evidence type="ECO:0000313" key="3">
    <source>
        <dbReference type="EMBL" id="MCY9695356.1"/>
    </source>
</evidence>
<keyword evidence="1" id="KW-0812">Transmembrane</keyword>
<organism evidence="3 4">
    <name type="scientific">Paenibacillus alginolyticus</name>
    <dbReference type="NCBI Taxonomy" id="59839"/>
    <lineage>
        <taxon>Bacteria</taxon>
        <taxon>Bacillati</taxon>
        <taxon>Bacillota</taxon>
        <taxon>Bacilli</taxon>
        <taxon>Bacillales</taxon>
        <taxon>Paenibacillaceae</taxon>
        <taxon>Paenibacillus</taxon>
    </lineage>
</organism>
<protein>
    <submittedName>
        <fullName evidence="3">Uncharacterized protein</fullName>
    </submittedName>
</protein>
<feature type="signal peptide" evidence="2">
    <location>
        <begin position="1"/>
        <end position="23"/>
    </location>
</feature>
<comment type="caution">
    <text evidence="3">The sequence shown here is derived from an EMBL/GenBank/DDBJ whole genome shotgun (WGS) entry which is preliminary data.</text>
</comment>
<keyword evidence="1" id="KW-0472">Membrane</keyword>
<keyword evidence="2" id="KW-0732">Signal</keyword>
<reference evidence="3 4" key="1">
    <citation type="submission" date="2022-05" db="EMBL/GenBank/DDBJ databases">
        <title>Genome Sequencing of Bee-Associated Microbes.</title>
        <authorList>
            <person name="Dunlap C."/>
        </authorList>
    </citation>
    <scope>NUCLEOTIDE SEQUENCE [LARGE SCALE GENOMIC DNA]</scope>
    <source>
        <strain evidence="3 4">NRRL B-14421</strain>
    </source>
</reference>
<evidence type="ECO:0000256" key="1">
    <source>
        <dbReference type="SAM" id="Phobius"/>
    </source>
</evidence>
<keyword evidence="1" id="KW-1133">Transmembrane helix</keyword>
<dbReference type="Gene3D" id="2.60.40.10">
    <property type="entry name" value="Immunoglobulins"/>
    <property type="match status" value="1"/>
</dbReference>
<sequence>MRIKAVFFLLCFLCLSLPLTVSAADKPGVEVEIIAPDKVKDFPGIEMKITARIMNHSNQKIDDMMAYITMADLNKHWTVNLEDYGADQPITIGTLSPNETKEVSLPIRFVYTSRYHLYVTATSTKEPWIYSSSAIPIEIMGNTQIDPIVVKVVSIVEPVLLLGVFILLTIRRRMKTI</sequence>
<dbReference type="Proteomes" id="UP001527099">
    <property type="component" value="Unassembled WGS sequence"/>
</dbReference>
<name>A0ABT4GGM8_9BACL</name>
<dbReference type="EMBL" id="JAMDMX010000067">
    <property type="protein sequence ID" value="MCY9695356.1"/>
    <property type="molecule type" value="Genomic_DNA"/>
</dbReference>
<evidence type="ECO:0000313" key="4">
    <source>
        <dbReference type="Proteomes" id="UP001527099"/>
    </source>
</evidence>
<accession>A0ABT4GGM8</accession>
<keyword evidence="4" id="KW-1185">Reference proteome</keyword>
<dbReference type="InterPro" id="IPR013783">
    <property type="entry name" value="Ig-like_fold"/>
</dbReference>
<feature type="chain" id="PRO_5046586240" evidence="2">
    <location>
        <begin position="24"/>
        <end position="177"/>
    </location>
</feature>
<dbReference type="RefSeq" id="WP_029199028.1">
    <property type="nucleotide sequence ID" value="NZ_JAMDMW010000104.1"/>
</dbReference>
<evidence type="ECO:0000256" key="2">
    <source>
        <dbReference type="SAM" id="SignalP"/>
    </source>
</evidence>